<gene>
    <name evidence="1" type="ORF">SLEP1_g38932</name>
</gene>
<dbReference type="AlphaFoldDB" id="A0AAV5KZC1"/>
<dbReference type="EMBL" id="BPVZ01000085">
    <property type="protein sequence ID" value="GKV30071.1"/>
    <property type="molecule type" value="Genomic_DNA"/>
</dbReference>
<comment type="caution">
    <text evidence="1">The sequence shown here is derived from an EMBL/GenBank/DDBJ whole genome shotgun (WGS) entry which is preliminary data.</text>
</comment>
<sequence>MFSRNSENFDPRFCLCHLIFLHHPRIKVNQINTLQHTKRIIQEVMLK</sequence>
<protein>
    <submittedName>
        <fullName evidence="1">Uncharacterized protein</fullName>
    </submittedName>
</protein>
<evidence type="ECO:0000313" key="2">
    <source>
        <dbReference type="Proteomes" id="UP001054252"/>
    </source>
</evidence>
<keyword evidence="2" id="KW-1185">Reference proteome</keyword>
<organism evidence="1 2">
    <name type="scientific">Rubroshorea leprosula</name>
    <dbReference type="NCBI Taxonomy" id="152421"/>
    <lineage>
        <taxon>Eukaryota</taxon>
        <taxon>Viridiplantae</taxon>
        <taxon>Streptophyta</taxon>
        <taxon>Embryophyta</taxon>
        <taxon>Tracheophyta</taxon>
        <taxon>Spermatophyta</taxon>
        <taxon>Magnoliopsida</taxon>
        <taxon>eudicotyledons</taxon>
        <taxon>Gunneridae</taxon>
        <taxon>Pentapetalae</taxon>
        <taxon>rosids</taxon>
        <taxon>malvids</taxon>
        <taxon>Malvales</taxon>
        <taxon>Dipterocarpaceae</taxon>
        <taxon>Rubroshorea</taxon>
    </lineage>
</organism>
<reference evidence="1 2" key="1">
    <citation type="journal article" date="2021" name="Commun. Biol.">
        <title>The genome of Shorea leprosula (Dipterocarpaceae) highlights the ecological relevance of drought in aseasonal tropical rainforests.</title>
        <authorList>
            <person name="Ng K.K.S."/>
            <person name="Kobayashi M.J."/>
            <person name="Fawcett J.A."/>
            <person name="Hatakeyama M."/>
            <person name="Paape T."/>
            <person name="Ng C.H."/>
            <person name="Ang C.C."/>
            <person name="Tnah L.H."/>
            <person name="Lee C.T."/>
            <person name="Nishiyama T."/>
            <person name="Sese J."/>
            <person name="O'Brien M.J."/>
            <person name="Copetti D."/>
            <person name="Mohd Noor M.I."/>
            <person name="Ong R.C."/>
            <person name="Putra M."/>
            <person name="Sireger I.Z."/>
            <person name="Indrioko S."/>
            <person name="Kosugi Y."/>
            <person name="Izuno A."/>
            <person name="Isagi Y."/>
            <person name="Lee S.L."/>
            <person name="Shimizu K.K."/>
        </authorList>
    </citation>
    <scope>NUCLEOTIDE SEQUENCE [LARGE SCALE GENOMIC DNA]</scope>
    <source>
        <strain evidence="1">214</strain>
    </source>
</reference>
<proteinExistence type="predicted"/>
<dbReference type="Proteomes" id="UP001054252">
    <property type="component" value="Unassembled WGS sequence"/>
</dbReference>
<name>A0AAV5KZC1_9ROSI</name>
<evidence type="ECO:0000313" key="1">
    <source>
        <dbReference type="EMBL" id="GKV30071.1"/>
    </source>
</evidence>
<accession>A0AAV5KZC1</accession>